<feature type="domain" description="HTH tetR-type" evidence="5">
    <location>
        <begin position="6"/>
        <end position="66"/>
    </location>
</feature>
<dbReference type="Pfam" id="PF16925">
    <property type="entry name" value="TetR_C_13"/>
    <property type="match status" value="1"/>
</dbReference>
<dbReference type="InterPro" id="IPR011075">
    <property type="entry name" value="TetR_C"/>
</dbReference>
<dbReference type="SUPFAM" id="SSF48498">
    <property type="entry name" value="Tetracyclin repressor-like, C-terminal domain"/>
    <property type="match status" value="1"/>
</dbReference>
<dbReference type="InterPro" id="IPR001647">
    <property type="entry name" value="HTH_TetR"/>
</dbReference>
<evidence type="ECO:0000256" key="3">
    <source>
        <dbReference type="ARBA" id="ARBA00023163"/>
    </source>
</evidence>
<keyword evidence="3" id="KW-0804">Transcription</keyword>
<evidence type="ECO:0000256" key="2">
    <source>
        <dbReference type="ARBA" id="ARBA00023125"/>
    </source>
</evidence>
<dbReference type="Gene3D" id="1.10.357.10">
    <property type="entry name" value="Tetracycline Repressor, domain 2"/>
    <property type="match status" value="1"/>
</dbReference>
<proteinExistence type="predicted"/>
<dbReference type="Pfam" id="PF00440">
    <property type="entry name" value="TetR_N"/>
    <property type="match status" value="1"/>
</dbReference>
<dbReference type="PROSITE" id="PS50977">
    <property type="entry name" value="HTH_TETR_2"/>
    <property type="match status" value="1"/>
</dbReference>
<dbReference type="SUPFAM" id="SSF46689">
    <property type="entry name" value="Homeodomain-like"/>
    <property type="match status" value="1"/>
</dbReference>
<dbReference type="PANTHER" id="PTHR47506:SF10">
    <property type="entry name" value="TRANSCRIPTIONAL REGULATORY PROTEIN"/>
    <property type="match status" value="1"/>
</dbReference>
<keyword evidence="1" id="KW-0805">Transcription regulation</keyword>
<keyword evidence="2 4" id="KW-0238">DNA-binding</keyword>
<accession>A0ABW2ZDT7</accession>
<sequence>MARNVEFNEEEAIQKAMDVFWEKGYKGASLRDLTDAMKINSSSLYNTIGDKQELFVKCVKHYTGIRRKDIEQRLASKAPAFTILKKYIDDAVTVIITGANGCMAIKAVFEAATDDKRVTEALKADSDYAYQFLHDLIAKAMEEGDISKDEDAELLADYFISTWTGWHESYLLHKDPLKIKRMAQYFIKQISK</sequence>
<evidence type="ECO:0000313" key="7">
    <source>
        <dbReference type="Proteomes" id="UP001597073"/>
    </source>
</evidence>
<keyword evidence="7" id="KW-1185">Reference proteome</keyword>
<comment type="caution">
    <text evidence="6">The sequence shown here is derived from an EMBL/GenBank/DDBJ whole genome shotgun (WGS) entry which is preliminary data.</text>
</comment>
<dbReference type="EMBL" id="JBHTIA010000003">
    <property type="protein sequence ID" value="MFD0764345.1"/>
    <property type="molecule type" value="Genomic_DNA"/>
</dbReference>
<gene>
    <name evidence="6" type="ORF">ACFQZI_05740</name>
</gene>
<dbReference type="Proteomes" id="UP001597073">
    <property type="component" value="Unassembled WGS sequence"/>
</dbReference>
<name>A0ABW2ZDT7_9SPHI</name>
<dbReference type="RefSeq" id="WP_377139605.1">
    <property type="nucleotide sequence ID" value="NZ_JBHTIA010000003.1"/>
</dbReference>
<feature type="DNA-binding region" description="H-T-H motif" evidence="4">
    <location>
        <begin position="29"/>
        <end position="48"/>
    </location>
</feature>
<dbReference type="PANTHER" id="PTHR47506">
    <property type="entry name" value="TRANSCRIPTIONAL REGULATORY PROTEIN"/>
    <property type="match status" value="1"/>
</dbReference>
<dbReference type="InterPro" id="IPR036271">
    <property type="entry name" value="Tet_transcr_reg_TetR-rel_C_sf"/>
</dbReference>
<dbReference type="InterPro" id="IPR009057">
    <property type="entry name" value="Homeodomain-like_sf"/>
</dbReference>
<dbReference type="Gene3D" id="1.10.10.60">
    <property type="entry name" value="Homeodomain-like"/>
    <property type="match status" value="1"/>
</dbReference>
<evidence type="ECO:0000313" key="6">
    <source>
        <dbReference type="EMBL" id="MFD0764345.1"/>
    </source>
</evidence>
<evidence type="ECO:0000256" key="4">
    <source>
        <dbReference type="PROSITE-ProRule" id="PRU00335"/>
    </source>
</evidence>
<organism evidence="6 7">
    <name type="scientific">Mucilaginibacter lutimaris</name>
    <dbReference type="NCBI Taxonomy" id="931629"/>
    <lineage>
        <taxon>Bacteria</taxon>
        <taxon>Pseudomonadati</taxon>
        <taxon>Bacteroidota</taxon>
        <taxon>Sphingobacteriia</taxon>
        <taxon>Sphingobacteriales</taxon>
        <taxon>Sphingobacteriaceae</taxon>
        <taxon>Mucilaginibacter</taxon>
    </lineage>
</organism>
<reference evidence="7" key="1">
    <citation type="journal article" date="2019" name="Int. J. Syst. Evol. Microbiol.">
        <title>The Global Catalogue of Microorganisms (GCM) 10K type strain sequencing project: providing services to taxonomists for standard genome sequencing and annotation.</title>
        <authorList>
            <consortium name="The Broad Institute Genomics Platform"/>
            <consortium name="The Broad Institute Genome Sequencing Center for Infectious Disease"/>
            <person name="Wu L."/>
            <person name="Ma J."/>
        </authorList>
    </citation>
    <scope>NUCLEOTIDE SEQUENCE [LARGE SCALE GENOMIC DNA]</scope>
    <source>
        <strain evidence="7">CCUG 60742</strain>
    </source>
</reference>
<evidence type="ECO:0000259" key="5">
    <source>
        <dbReference type="PROSITE" id="PS50977"/>
    </source>
</evidence>
<protein>
    <submittedName>
        <fullName evidence="6">TetR/AcrR family transcriptional regulator</fullName>
    </submittedName>
</protein>
<evidence type="ECO:0000256" key="1">
    <source>
        <dbReference type="ARBA" id="ARBA00023015"/>
    </source>
</evidence>